<dbReference type="GO" id="GO:0019058">
    <property type="term" value="P:viral life cycle"/>
    <property type="evidence" value="ECO:0007669"/>
    <property type="project" value="InterPro"/>
</dbReference>
<dbReference type="AlphaFoldDB" id="A0AAU8C4Q5"/>
<dbReference type="Gene3D" id="3.30.1580.10">
    <property type="entry name" value="Head-to-tail joining protein W"/>
    <property type="match status" value="1"/>
</dbReference>
<dbReference type="InterPro" id="IPR004174">
    <property type="entry name" value="GpW"/>
</dbReference>
<dbReference type="RefSeq" id="WP_132997095.1">
    <property type="nucleotide sequence ID" value="NZ_CP159193.1"/>
</dbReference>
<evidence type="ECO:0000313" key="1">
    <source>
        <dbReference type="EMBL" id="XCF11137.1"/>
    </source>
</evidence>
<dbReference type="InterPro" id="IPR036626">
    <property type="entry name" value="GpW_sf"/>
</dbReference>
<accession>A0AAU8C4Q5</accession>
<proteinExistence type="predicted"/>
<dbReference type="Pfam" id="PF02831">
    <property type="entry name" value="gpW"/>
    <property type="match status" value="1"/>
</dbReference>
<protein>
    <submittedName>
        <fullName evidence="1">GpW family head-tail joining protein</fullName>
    </submittedName>
</protein>
<dbReference type="KEGG" id="suly:ABM428_04655"/>
<sequence length="74" mass="8239">MPTLGEQLTEARAAYHRLQLGELAVSFRDGNGEQVEYNRASAPRLAAYINILERQAMGIKGPQTFRFQTSKGLT</sequence>
<dbReference type="SUPFAM" id="SSF64210">
    <property type="entry name" value="Head-to-tail joining protein W, gpW"/>
    <property type="match status" value="1"/>
</dbReference>
<reference evidence="1" key="2">
    <citation type="submission" date="2024-06" db="EMBL/GenBank/DDBJ databases">
        <authorList>
            <person name="Deng Y."/>
        </authorList>
    </citation>
    <scope>NUCLEOTIDE SEQUENCE</scope>
    <source>
        <strain evidence="1">TCYB15</strain>
    </source>
</reference>
<reference evidence="1" key="1">
    <citation type="journal article" date="2020" name="Int. J. Syst. Evol. Microbiol.">
        <title>Notification of changes in taxonomic opinion previously published outside the IJSEM.</title>
        <authorList>
            <person name="Oren A."/>
            <person name="Garrity G."/>
        </authorList>
    </citation>
    <scope>NUCLEOTIDE SEQUENCE</scope>
    <source>
        <strain evidence="1">TCYB15</strain>
    </source>
</reference>
<organism evidence="1">
    <name type="scientific">Sulfitobacter sp. TCYB15</name>
    <dbReference type="NCBI Taxonomy" id="3229275"/>
    <lineage>
        <taxon>Bacteria</taxon>
        <taxon>Pseudomonadati</taxon>
        <taxon>Pseudomonadota</taxon>
        <taxon>Alphaproteobacteria</taxon>
        <taxon>Rhodobacterales</taxon>
        <taxon>Roseobacteraceae</taxon>
        <taxon>Sulfitobacter</taxon>
    </lineage>
</organism>
<name>A0AAU8C4Q5_9RHOB</name>
<gene>
    <name evidence="1" type="primary">gpW</name>
    <name evidence="1" type="ORF">ABM428_04655</name>
</gene>
<dbReference type="EMBL" id="CP159193">
    <property type="protein sequence ID" value="XCF11137.1"/>
    <property type="molecule type" value="Genomic_DNA"/>
</dbReference>